<feature type="disulfide bond" evidence="8">
    <location>
        <begin position="185"/>
        <end position="194"/>
    </location>
</feature>
<organism evidence="12 13">
    <name type="scientific">Araneus ventricosus</name>
    <name type="common">Orbweaver spider</name>
    <name type="synonym">Epeira ventricosa</name>
    <dbReference type="NCBI Taxonomy" id="182803"/>
    <lineage>
        <taxon>Eukaryota</taxon>
        <taxon>Metazoa</taxon>
        <taxon>Ecdysozoa</taxon>
        <taxon>Arthropoda</taxon>
        <taxon>Chelicerata</taxon>
        <taxon>Arachnida</taxon>
        <taxon>Araneae</taxon>
        <taxon>Araneomorphae</taxon>
        <taxon>Entelegynae</taxon>
        <taxon>Araneoidea</taxon>
        <taxon>Araneidae</taxon>
        <taxon>Araneus</taxon>
    </lineage>
</organism>
<dbReference type="PROSITE" id="PS50026">
    <property type="entry name" value="EGF_3"/>
    <property type="match status" value="1"/>
</dbReference>
<keyword evidence="6 8" id="KW-1015">Disulfide bond</keyword>
<evidence type="ECO:0000256" key="9">
    <source>
        <dbReference type="SAM" id="MobiDB-lite"/>
    </source>
</evidence>
<dbReference type="Pfam" id="PF00053">
    <property type="entry name" value="EGF_laminin"/>
    <property type="match status" value="1"/>
</dbReference>
<dbReference type="PROSITE" id="PS00022">
    <property type="entry name" value="EGF_1"/>
    <property type="match status" value="1"/>
</dbReference>
<dbReference type="InterPro" id="IPR000742">
    <property type="entry name" value="EGF"/>
</dbReference>
<evidence type="ECO:0000256" key="1">
    <source>
        <dbReference type="ARBA" id="ARBA00004370"/>
    </source>
</evidence>
<gene>
    <name evidence="12" type="primary">creld2_0</name>
    <name evidence="12" type="ORF">AVEN_225190_1</name>
</gene>
<proteinExistence type="inferred from homology"/>
<dbReference type="SUPFAM" id="SSF57184">
    <property type="entry name" value="Growth factor receptor domain"/>
    <property type="match status" value="1"/>
</dbReference>
<dbReference type="InterPro" id="IPR002049">
    <property type="entry name" value="LE_dom"/>
</dbReference>
<evidence type="ECO:0000256" key="6">
    <source>
        <dbReference type="ARBA" id="ARBA00023157"/>
    </source>
</evidence>
<dbReference type="PANTHER" id="PTHR24038:SF11">
    <property type="entry name" value="INTEGRIN BETA-LIKE PROTEIN E"/>
    <property type="match status" value="1"/>
</dbReference>
<feature type="chain" id="PRO_5021367823" evidence="10">
    <location>
        <begin position="22"/>
        <end position="288"/>
    </location>
</feature>
<evidence type="ECO:0000256" key="3">
    <source>
        <dbReference type="ARBA" id="ARBA00022536"/>
    </source>
</evidence>
<dbReference type="InterPro" id="IPR021852">
    <property type="entry name" value="DUF3456"/>
</dbReference>
<evidence type="ECO:0000256" key="8">
    <source>
        <dbReference type="PROSITE-ProRule" id="PRU00076"/>
    </source>
</evidence>
<dbReference type="OrthoDB" id="19903at2759"/>
<feature type="signal peptide" evidence="10">
    <location>
        <begin position="1"/>
        <end position="21"/>
    </location>
</feature>
<keyword evidence="4" id="KW-0106">Calcium</keyword>
<sequence>MIISNILLGFLAFVHFKITASELPPINMDSLGSLPSFKDKLVSSCNACRNLATSFLKAVDETTRQSFAGGDADWEREKLGAYENSELRFIEIQEKLCSDVTSGKDQCYNLAELHEEELEDWFYEKRAQNVDLFKYLCIDDLKFCCPDNTYGPNCIPCPGGVEEPCGGHGKCMNGGTREQPGNCVCDTGYTGMLCDECKRGYYQNKSSSSFSCKICDKACKDHCRGPGPKNCEVCSDGYYFHEDEGCISEIDLNSSKAAEDSLNDTEIGSDGRIGDVTATATQSEHSEL</sequence>
<evidence type="ECO:0000256" key="2">
    <source>
        <dbReference type="ARBA" id="ARBA00005897"/>
    </source>
</evidence>
<dbReference type="EMBL" id="BGPR01000022">
    <property type="protein sequence ID" value="GBL80481.1"/>
    <property type="molecule type" value="Genomic_DNA"/>
</dbReference>
<protein>
    <submittedName>
        <fullName evidence="12">Cysteine-rich with EGF-like domain protein 2</fullName>
    </submittedName>
</protein>
<dbReference type="PANTHER" id="PTHR24038">
    <property type="entry name" value="STABILIN"/>
    <property type="match status" value="1"/>
</dbReference>
<evidence type="ECO:0000256" key="7">
    <source>
        <dbReference type="ARBA" id="ARBA00023180"/>
    </source>
</evidence>
<comment type="similarity">
    <text evidence="2">Belongs to the CRELD family.</text>
</comment>
<comment type="caution">
    <text evidence="12">The sequence shown here is derived from an EMBL/GenBank/DDBJ whole genome shotgun (WGS) entry which is preliminary data.</text>
</comment>
<keyword evidence="7" id="KW-0325">Glycoprotein</keyword>
<dbReference type="Proteomes" id="UP000499080">
    <property type="component" value="Unassembled WGS sequence"/>
</dbReference>
<evidence type="ECO:0000256" key="10">
    <source>
        <dbReference type="SAM" id="SignalP"/>
    </source>
</evidence>
<dbReference type="InterPro" id="IPR006212">
    <property type="entry name" value="Furin_repeat"/>
</dbReference>
<dbReference type="Pfam" id="PF11938">
    <property type="entry name" value="DUF3456"/>
    <property type="match status" value="1"/>
</dbReference>
<dbReference type="AlphaFoldDB" id="A0A4Y2AKS3"/>
<feature type="domain" description="EGF-like" evidence="11">
    <location>
        <begin position="161"/>
        <end position="195"/>
    </location>
</feature>
<dbReference type="PROSITE" id="PS01248">
    <property type="entry name" value="EGF_LAM_1"/>
    <property type="match status" value="1"/>
</dbReference>
<evidence type="ECO:0000313" key="13">
    <source>
        <dbReference type="Proteomes" id="UP000499080"/>
    </source>
</evidence>
<dbReference type="GO" id="GO:0016020">
    <property type="term" value="C:membrane"/>
    <property type="evidence" value="ECO:0007669"/>
    <property type="project" value="UniProtKB-SubCell"/>
</dbReference>
<keyword evidence="13" id="KW-1185">Reference proteome</keyword>
<reference evidence="12 13" key="1">
    <citation type="journal article" date="2019" name="Sci. Rep.">
        <title>Orb-weaving spider Araneus ventricosus genome elucidates the spidroin gene catalogue.</title>
        <authorList>
            <person name="Kono N."/>
            <person name="Nakamura H."/>
            <person name="Ohtoshi R."/>
            <person name="Moran D.A.P."/>
            <person name="Shinohara A."/>
            <person name="Yoshida Y."/>
            <person name="Fujiwara M."/>
            <person name="Mori M."/>
            <person name="Tomita M."/>
            <person name="Arakawa K."/>
        </authorList>
    </citation>
    <scope>NUCLEOTIDE SEQUENCE [LARGE SCALE GENOMIC DNA]</scope>
</reference>
<evidence type="ECO:0000256" key="5">
    <source>
        <dbReference type="ARBA" id="ARBA00023136"/>
    </source>
</evidence>
<dbReference type="Gene3D" id="2.10.25.10">
    <property type="entry name" value="Laminin"/>
    <property type="match status" value="1"/>
</dbReference>
<keyword evidence="10" id="KW-0732">Signal</keyword>
<evidence type="ECO:0000259" key="11">
    <source>
        <dbReference type="PROSITE" id="PS50026"/>
    </source>
</evidence>
<evidence type="ECO:0000313" key="12">
    <source>
        <dbReference type="EMBL" id="GBL80481.1"/>
    </source>
</evidence>
<evidence type="ECO:0000256" key="4">
    <source>
        <dbReference type="ARBA" id="ARBA00022837"/>
    </source>
</evidence>
<keyword evidence="5" id="KW-0472">Membrane</keyword>
<accession>A0A4Y2AKS3</accession>
<dbReference type="InterPro" id="IPR009030">
    <property type="entry name" value="Growth_fac_rcpt_cys_sf"/>
</dbReference>
<comment type="subcellular location">
    <subcellularLocation>
        <location evidence="1">Membrane</location>
    </subcellularLocation>
</comment>
<comment type="caution">
    <text evidence="8">Lacks conserved residue(s) required for the propagation of feature annotation.</text>
</comment>
<feature type="compositionally biased region" description="Polar residues" evidence="9">
    <location>
        <begin position="278"/>
        <end position="288"/>
    </location>
</feature>
<feature type="region of interest" description="Disordered" evidence="9">
    <location>
        <begin position="260"/>
        <end position="288"/>
    </location>
</feature>
<dbReference type="SMART" id="SM00261">
    <property type="entry name" value="FU"/>
    <property type="match status" value="1"/>
</dbReference>
<name>A0A4Y2AKS3_ARAVE</name>
<keyword evidence="3 8" id="KW-0245">EGF-like domain</keyword>